<dbReference type="PANTHER" id="PTHR24421:SF10">
    <property type="entry name" value="NITRATE_NITRITE SENSOR PROTEIN NARQ"/>
    <property type="match status" value="1"/>
</dbReference>
<dbReference type="KEGG" id="rha:RHA1_ro08052"/>
<dbReference type="Pfam" id="PF00069">
    <property type="entry name" value="Pkinase"/>
    <property type="match status" value="1"/>
</dbReference>
<evidence type="ECO:0000256" key="6">
    <source>
        <dbReference type="ARBA" id="ARBA00022777"/>
    </source>
</evidence>
<dbReference type="SUPFAM" id="SSF56112">
    <property type="entry name" value="Protein kinase-like (PK-like)"/>
    <property type="match status" value="1"/>
</dbReference>
<keyword evidence="3" id="KW-0597">Phosphoprotein</keyword>
<dbReference type="SUPFAM" id="SSF48452">
    <property type="entry name" value="TPR-like"/>
    <property type="match status" value="1"/>
</dbReference>
<reference evidence="13" key="2">
    <citation type="journal article" date="2006" name="Proc. Natl. Acad. Sci. U.S.A.">
        <title>The complete genome of Rhodococcus sp. RHA1 provides insights into a catabolic powerhouse.</title>
        <authorList>
            <person name="McLeod M.P."/>
            <person name="Warren R.L."/>
            <person name="Hsiao W.W.L."/>
            <person name="Araki N."/>
            <person name="Myhre M."/>
            <person name="Fernandes C."/>
            <person name="Miyazawa D."/>
            <person name="Wong W."/>
            <person name="Lillquist A.L."/>
            <person name="Wang D."/>
            <person name="Dosanjh M."/>
            <person name="Hara H."/>
            <person name="Petrescu A."/>
            <person name="Morin R.D."/>
            <person name="Yang G."/>
            <person name="Stott J.M."/>
            <person name="Schein J.E."/>
            <person name="Shin H."/>
            <person name="Smailus D."/>
            <person name="Siddiqui A.S."/>
            <person name="Marra M.A."/>
            <person name="Jones S.J.M."/>
            <person name="Holt R."/>
            <person name="Brinkman F.S.L."/>
            <person name="Miyauchi K."/>
            <person name="Fukuda M."/>
            <person name="Davies J.E."/>
            <person name="Mohn W.W."/>
            <person name="Eltis L.D."/>
        </authorList>
    </citation>
    <scope>NUCLEOTIDE SEQUENCE [LARGE SCALE GENOMIC DNA]</scope>
    <source>
        <strain evidence="13">RHA1</strain>
    </source>
</reference>
<dbReference type="InterPro" id="IPR005467">
    <property type="entry name" value="His_kinase_dom"/>
</dbReference>
<organism evidence="12">
    <name type="scientific">Rhodococcus jostii (strain RHA1)</name>
    <dbReference type="NCBI Taxonomy" id="101510"/>
    <lineage>
        <taxon>Bacteria</taxon>
        <taxon>Bacillati</taxon>
        <taxon>Actinomycetota</taxon>
        <taxon>Actinomycetes</taxon>
        <taxon>Mycobacteriales</taxon>
        <taxon>Nocardiaceae</taxon>
        <taxon>Rhodococcus</taxon>
    </lineage>
</organism>
<dbReference type="PROSITE" id="PS50109">
    <property type="entry name" value="HIS_KIN"/>
    <property type="match status" value="1"/>
</dbReference>
<reference evidence="11" key="3">
    <citation type="submission" date="2006-07" db="EMBL/GenBank/DDBJ databases">
        <authorList>
            <person name="McLeod M.P."/>
            <person name="Warren R.L."/>
            <person name="Araki N."/>
            <person name="Hsiao W.W.L."/>
            <person name="Myhre M."/>
            <person name="Fernandes C."/>
            <person name="Miyazawa D."/>
            <person name="Wong W."/>
            <person name="Lillquist A.L."/>
            <person name="Wang D."/>
            <person name="Dosanjh M."/>
            <person name="Petrescu A."/>
            <person name="Morin R.D."/>
            <person name="Yang G."/>
            <person name="Stott J.M."/>
            <person name="Schein J.E."/>
            <person name="Shin H."/>
            <person name="Smailus D."/>
            <person name="Siddiqui A.S."/>
            <person name="Marra M.A."/>
            <person name="Jones S.J.M."/>
            <person name="Holt R."/>
            <person name="Brinkman F.S.L."/>
            <person name="Miyauchi K."/>
            <person name="Fukuda M."/>
            <person name="Davies J.E."/>
            <person name="Mohn W.W."/>
            <person name="Eltis L.D."/>
        </authorList>
    </citation>
    <scope>NUCLEOTIDE SEQUENCE</scope>
    <source>
        <strain evidence="11">RHA1</strain>
        <plasmid evidence="11">pRHL1</plasmid>
    </source>
</reference>
<dbReference type="InterPro" id="IPR019734">
    <property type="entry name" value="TPR_rpt"/>
</dbReference>
<dbReference type="OrthoDB" id="227596at2"/>
<dbReference type="PANTHER" id="PTHR24421">
    <property type="entry name" value="NITRATE/NITRITE SENSOR PROTEIN NARX-RELATED"/>
    <property type="match status" value="1"/>
</dbReference>
<evidence type="ECO:0000313" key="13">
    <source>
        <dbReference type="Proteomes" id="UP000008710"/>
    </source>
</evidence>
<evidence type="ECO:0000259" key="10">
    <source>
        <dbReference type="PROSITE" id="PS50109"/>
    </source>
</evidence>
<dbReference type="CDD" id="cd16917">
    <property type="entry name" value="HATPase_UhpB-NarQ-NarX-like"/>
    <property type="match status" value="1"/>
</dbReference>
<dbReference type="InterPro" id="IPR011990">
    <property type="entry name" value="TPR-like_helical_dom_sf"/>
</dbReference>
<dbReference type="Gene3D" id="3.40.50.300">
    <property type="entry name" value="P-loop containing nucleotide triphosphate hydrolases"/>
    <property type="match status" value="1"/>
</dbReference>
<evidence type="ECO:0000256" key="2">
    <source>
        <dbReference type="ARBA" id="ARBA00012438"/>
    </source>
</evidence>
<dbReference type="InterPro" id="IPR027417">
    <property type="entry name" value="P-loop_NTPase"/>
</dbReference>
<dbReference type="Pfam" id="PF07730">
    <property type="entry name" value="HisKA_3"/>
    <property type="match status" value="1"/>
</dbReference>
<evidence type="ECO:0000256" key="8">
    <source>
        <dbReference type="ARBA" id="ARBA00023012"/>
    </source>
</evidence>
<dbReference type="GO" id="GO:0046983">
    <property type="term" value="F:protein dimerization activity"/>
    <property type="evidence" value="ECO:0007669"/>
    <property type="project" value="InterPro"/>
</dbReference>
<keyword evidence="8" id="KW-0902">Two-component regulatory system</keyword>
<dbReference type="SMART" id="SM00220">
    <property type="entry name" value="S_TKc"/>
    <property type="match status" value="1"/>
</dbReference>
<dbReference type="PROSITE" id="PS50011">
    <property type="entry name" value="PROTEIN_KINASE_DOM"/>
    <property type="match status" value="1"/>
</dbReference>
<dbReference type="Proteomes" id="UP000008710">
    <property type="component" value="Plasmid pRHL1"/>
</dbReference>
<dbReference type="PATRIC" id="fig|101510.16.peg.7399"/>
<evidence type="ECO:0000259" key="9">
    <source>
        <dbReference type="PROSITE" id="PS50011"/>
    </source>
</evidence>
<dbReference type="InterPro" id="IPR000719">
    <property type="entry name" value="Prot_kinase_dom"/>
</dbReference>
<evidence type="ECO:0000256" key="1">
    <source>
        <dbReference type="ARBA" id="ARBA00000085"/>
    </source>
</evidence>
<dbReference type="GO" id="GO:0005524">
    <property type="term" value="F:ATP binding"/>
    <property type="evidence" value="ECO:0007669"/>
    <property type="project" value="UniProtKB-KW"/>
</dbReference>
<feature type="domain" description="Histidine kinase" evidence="10">
    <location>
        <begin position="1511"/>
        <end position="1598"/>
    </location>
</feature>
<proteinExistence type="predicted"/>
<geneLocation type="plasmid" evidence="11 13">
    <name>pRHL1</name>
</geneLocation>
<dbReference type="InterPro" id="IPR041664">
    <property type="entry name" value="AAA_16"/>
</dbReference>
<dbReference type="InterPro" id="IPR011712">
    <property type="entry name" value="Sig_transdc_His_kin_sub3_dim/P"/>
</dbReference>
<dbReference type="GO" id="GO:0016020">
    <property type="term" value="C:membrane"/>
    <property type="evidence" value="ECO:0007669"/>
    <property type="project" value="InterPro"/>
</dbReference>
<reference evidence="12" key="1">
    <citation type="journal article" date="2004" name="J. Bacteriol.">
        <title>Characterization of transcriptional regulatory genes for biphenyl degradation in Rhodococcus sp. strain RHA1.</title>
        <authorList>
            <person name="Takeda H."/>
            <person name="Yamada A."/>
            <person name="Miyauchi K."/>
            <person name="Masai E."/>
            <person name="Fukuda M."/>
        </authorList>
    </citation>
    <scope>NUCLEOTIDE SEQUENCE</scope>
    <source>
        <strain evidence="12">RHA1</strain>
    </source>
</reference>
<dbReference type="Pfam" id="PF02518">
    <property type="entry name" value="HATPase_c"/>
    <property type="match status" value="1"/>
</dbReference>
<dbReference type="Gene3D" id="1.10.510.10">
    <property type="entry name" value="Transferase(Phosphotransferase) domain 1"/>
    <property type="match status" value="1"/>
</dbReference>
<keyword evidence="11" id="KW-0614">Plasmid</keyword>
<evidence type="ECO:0000256" key="4">
    <source>
        <dbReference type="ARBA" id="ARBA00022679"/>
    </source>
</evidence>
<feature type="domain" description="Protein kinase" evidence="9">
    <location>
        <begin position="1"/>
        <end position="262"/>
    </location>
</feature>
<dbReference type="InterPro" id="IPR003594">
    <property type="entry name" value="HATPase_dom"/>
</dbReference>
<dbReference type="Pfam" id="PF13432">
    <property type="entry name" value="TPR_16"/>
    <property type="match status" value="2"/>
</dbReference>
<name>Q842F9_RHOJR</name>
<accession>Q842F9</accession>
<dbReference type="Gene3D" id="1.20.5.1930">
    <property type="match status" value="1"/>
</dbReference>
<keyword evidence="7" id="KW-0067">ATP-binding</keyword>
<dbReference type="Pfam" id="PF13191">
    <property type="entry name" value="AAA_16"/>
    <property type="match status" value="1"/>
</dbReference>
<protein>
    <recommendedName>
        <fullName evidence="2">histidine kinase</fullName>
        <ecNumber evidence="2">2.7.13.3</ecNumber>
    </recommendedName>
</protein>
<comment type="catalytic activity">
    <reaction evidence="1">
        <text>ATP + protein L-histidine = ADP + protein N-phospho-L-histidine.</text>
        <dbReference type="EC" id="2.7.13.3"/>
    </reaction>
</comment>
<keyword evidence="5" id="KW-0547">Nucleotide-binding</keyword>
<dbReference type="RefSeq" id="WP_011598994.1">
    <property type="nucleotide sequence ID" value="NC_008269.1"/>
</dbReference>
<dbReference type="SMART" id="SM00028">
    <property type="entry name" value="TPR"/>
    <property type="match status" value="2"/>
</dbReference>
<dbReference type="InterPro" id="IPR050482">
    <property type="entry name" value="Sensor_HK_TwoCompSys"/>
</dbReference>
<dbReference type="EC" id="2.7.13.3" evidence="2"/>
<dbReference type="EMBL" id="CP000432">
    <property type="protein sequence ID" value="ABG99099.1"/>
    <property type="molecule type" value="Genomic_DNA"/>
</dbReference>
<gene>
    <name evidence="12" type="primary">bphS</name>
    <name evidence="11" type="synonym">bphS1</name>
    <name evidence="11" type="ordered locus">RHA1_ro08052</name>
</gene>
<dbReference type="InterPro" id="IPR011009">
    <property type="entry name" value="Kinase-like_dom_sf"/>
</dbReference>
<evidence type="ECO:0000256" key="5">
    <source>
        <dbReference type="ARBA" id="ARBA00022741"/>
    </source>
</evidence>
<dbReference type="Gene3D" id="1.25.40.10">
    <property type="entry name" value="Tetratricopeptide repeat domain"/>
    <property type="match status" value="2"/>
</dbReference>
<evidence type="ECO:0000313" key="11">
    <source>
        <dbReference type="EMBL" id="ABG99099.1"/>
    </source>
</evidence>
<evidence type="ECO:0000313" key="12">
    <source>
        <dbReference type="EMBL" id="BAC75411.2"/>
    </source>
</evidence>
<dbReference type="Gene3D" id="3.30.565.10">
    <property type="entry name" value="Histidine kinase-like ATPase, C-terminal domain"/>
    <property type="match status" value="1"/>
</dbReference>
<dbReference type="HOGENOM" id="CLU_244400_0_0_11"/>
<keyword evidence="6 12" id="KW-0418">Kinase</keyword>
<sequence length="1598" mass="173541">MEIDTVRVLRQSPGITTTLALSGETRERVVVRRVDLSMTFPWSWHWLEGELEAMRRARLPHVIPTQIAHKGPDHVDLVRPFIAGLDIREWSAQESPQSLDVQLQLMCNLFYALARLHRMGIAHGGVKPANIMLAEGTNQLVLLDASVTRTQLAAVTHPVEGPEGRYLLPESPGLAHPTAGFTADIFAAGWVLLESTAEGNRTASALRRANPRRGTHAELSHLVDIVGLPATLRPIFLKLLSPRAAIRYESADEVLAALEAVVATGGGESALASAVAPPRQCGSLAYVEPPLVGRHDELATLTACADGASRSSGAVTCLSGESGVGKSRLLDAVATHASTAGVTVMRAGAFDHAAARPLGLFAGPFRDVVAYLTAHPREAERVRGEMGELLPAALEQIPELTAAFGDPPAATNSDGGFGDRAVAAAPTAVARLLRSVFTKEQPGLIVVDDCQWADDLSWQVLAKLASTISMEETRSQSNVSLIFSCRTEAVAQVRAWGLSDIEFLDLQPLSAADTEELIRSIGDRIPDEVIPYVTKYSKGNPLETMLVFQALVDSSALTRESGRWVVDENGMASLPLPSQSRDSDAAAGRDSAQMDVFVSARLSLLSTDTQQAIRQGAVLGRRFSSRLLCEALEASPKDVDQLLLEATQHGIVRGIADGGHAEFEFTHDRLREAVLRTLTDDARRELHFRAAGALEGVPAVRADYDIAYHFDRSGRAASAVPYALRAGEAGLRHNALDVAEGNFKIAEAGLALCESADDIARFRVHEGLGTVHMLLGNYDLAAKELVWAYELTGARSGLDSSRVATLLGELAFKTGRFDDAAEWMRQSMHDLGLRLPRSSMLAAVFAVGEVGLLTLGWLSRRIRPGRAIAGTERDRLAARIHNRLVYEWWFVRSPIWLVLAILRGVRFANAARSTRERAQAYSTAAVISGVAPVLAPLALRLADRSLRLRQTAGEGWGIAQSHHFRGFVLYAANRYDEAIAAFDTAIAAFDIFGDRWEQVAAMWQKALCLARQGKLHDAGVLARDTYWEGKRRGDRIGAGTALAIWVWCLPGDVSMETLSRELRQTNSGDRHTMAMLHAARAWRLFHAEQDVQAVDAFRQADELIRGSGIRNHFLAPILTAHLQVLRLSHDAAPAWWTEEHRLQAKAARRQLTRARWSAIVFWGERPAVLREWALMSFSRGHKWRGRMILAAASRSAFRYSAQGELAACALVATLVGLTPRRGPLSALAPVTELCRPLGIRVDRGIVESAHSRDALVGRGSARHQALLDAVSSIVASEDIDEVLDKLRDATFATTTARRVEISRHTPVSVDAIRVPNASPASMLGDSGAAGEAREMKLTERITKPVVGNDVTETAVVAAFPLGESEHHGPTMEVLAALAGAVIEREGLRRASMERIVEVQEAERGRIARDLHDEFGHLFAGVMDGLSALQNSEDATTRQTATDVRTIVRQGIQVARTVAWSLRPSGLDDLGLTGCIEQYVEDCRQMYPIRIELTATGQPISVPPAVTTAVFRIVQEALTNIGRHSRAGEASVMIVSSADTLRAVVEDNGTGFDLDLVGQRRSLGLIGMRERARLVGGRMSVESRPGQGTTIMVEVPIRR</sequence>
<dbReference type="SMART" id="SM00387">
    <property type="entry name" value="HATPase_c"/>
    <property type="match status" value="1"/>
</dbReference>
<evidence type="ECO:0000256" key="3">
    <source>
        <dbReference type="ARBA" id="ARBA00022553"/>
    </source>
</evidence>
<dbReference type="InterPro" id="IPR036890">
    <property type="entry name" value="HATPase_C_sf"/>
</dbReference>
<dbReference type="EMBL" id="AB107790">
    <property type="protein sequence ID" value="BAC75411.2"/>
    <property type="molecule type" value="Genomic_DNA"/>
</dbReference>
<dbReference type="SUPFAM" id="SSF52540">
    <property type="entry name" value="P-loop containing nucleoside triphosphate hydrolases"/>
    <property type="match status" value="1"/>
</dbReference>
<dbReference type="GO" id="GO:0000155">
    <property type="term" value="F:phosphorelay sensor kinase activity"/>
    <property type="evidence" value="ECO:0007669"/>
    <property type="project" value="InterPro"/>
</dbReference>
<keyword evidence="4 11" id="KW-0808">Transferase</keyword>
<dbReference type="SUPFAM" id="SSF55874">
    <property type="entry name" value="ATPase domain of HSP90 chaperone/DNA topoisomerase II/histidine kinase"/>
    <property type="match status" value="1"/>
</dbReference>
<evidence type="ECO:0000256" key="7">
    <source>
        <dbReference type="ARBA" id="ARBA00022840"/>
    </source>
</evidence>